<evidence type="ECO:0000313" key="2">
    <source>
        <dbReference type="Proteomes" id="UP000094801"/>
    </source>
</evidence>
<dbReference type="OrthoDB" id="309640at2759"/>
<proteinExistence type="predicted"/>
<dbReference type="Gene3D" id="3.30.1330.40">
    <property type="entry name" value="RutC-like"/>
    <property type="match status" value="1"/>
</dbReference>
<reference evidence="2" key="1">
    <citation type="submission" date="2016-04" db="EMBL/GenBank/DDBJ databases">
        <title>Comparative genomics of biotechnologically important yeasts.</title>
        <authorList>
            <consortium name="DOE Joint Genome Institute"/>
            <person name="Riley R."/>
            <person name="Haridas S."/>
            <person name="Wolfe K.H."/>
            <person name="Lopes M.R."/>
            <person name="Hittinger C.T."/>
            <person name="Goker M."/>
            <person name="Salamov A."/>
            <person name="Wisecaver J."/>
            <person name="Long T.M."/>
            <person name="Aerts A.L."/>
            <person name="Barry K."/>
            <person name="Choi C."/>
            <person name="Clum A."/>
            <person name="Coughlan A.Y."/>
            <person name="Deshpande S."/>
            <person name="Douglass A.P."/>
            <person name="Hanson S.J."/>
            <person name="Klenk H.-P."/>
            <person name="Labutti K."/>
            <person name="Lapidus A."/>
            <person name="Lindquist E."/>
            <person name="Lipzen A."/>
            <person name="Meier-Kolthoff J.P."/>
            <person name="Ohm R.A."/>
            <person name="Otillar R.P."/>
            <person name="Pangilinan J."/>
            <person name="Peng Y."/>
            <person name="Rokas A."/>
            <person name="Rosa C.A."/>
            <person name="Scheuner C."/>
            <person name="Sibirny A.A."/>
            <person name="Slot J.C."/>
            <person name="Stielow J.B."/>
            <person name="Sun H."/>
            <person name="Kurtzman C.P."/>
            <person name="Blackwell M."/>
            <person name="Grigoriev I.V."/>
            <person name="Jeffries T.W."/>
        </authorList>
    </citation>
    <scope>NUCLEOTIDE SEQUENCE [LARGE SCALE GENOMIC DNA]</scope>
    <source>
        <strain evidence="2">NRRL YB-2248</strain>
    </source>
</reference>
<dbReference type="Proteomes" id="UP000094801">
    <property type="component" value="Unassembled WGS sequence"/>
</dbReference>
<name>A0A1E4STI5_9ASCO</name>
<dbReference type="SUPFAM" id="SSF55298">
    <property type="entry name" value="YjgF-like"/>
    <property type="match status" value="1"/>
</dbReference>
<protein>
    <submittedName>
        <fullName evidence="1">Uncharacterized protein</fullName>
    </submittedName>
</protein>
<gene>
    <name evidence="1" type="ORF">CANARDRAFT_20127</name>
</gene>
<dbReference type="STRING" id="983967.A0A1E4STI5"/>
<evidence type="ECO:0000313" key="1">
    <source>
        <dbReference type="EMBL" id="ODV82732.1"/>
    </source>
</evidence>
<accession>A0A1E4STI5</accession>
<organism evidence="1 2">
    <name type="scientific">[Candida] arabinofermentans NRRL YB-2248</name>
    <dbReference type="NCBI Taxonomy" id="983967"/>
    <lineage>
        <taxon>Eukaryota</taxon>
        <taxon>Fungi</taxon>
        <taxon>Dikarya</taxon>
        <taxon>Ascomycota</taxon>
        <taxon>Saccharomycotina</taxon>
        <taxon>Pichiomycetes</taxon>
        <taxon>Pichiales</taxon>
        <taxon>Pichiaceae</taxon>
        <taxon>Ogataea</taxon>
        <taxon>Ogataea/Candida clade</taxon>
    </lineage>
</organism>
<dbReference type="InterPro" id="IPR035959">
    <property type="entry name" value="RutC-like_sf"/>
</dbReference>
<keyword evidence="2" id="KW-1185">Reference proteome</keyword>
<dbReference type="AlphaFoldDB" id="A0A1E4STI5"/>
<sequence length="145" mass="15620">MSRFLVCEPFVYPGYEETSESYSISSSCIVPAGMRTLAISGQVGVDENGKPGETIADMVALAFENVGKAIMHAVPEFTKKEAFRSIYQITSYHSVEYGGITHEVGLTLGKTAKIVFGDYRPCWTAIGVSNIAVGCIEINILACVP</sequence>
<dbReference type="EMBL" id="KV453875">
    <property type="protein sequence ID" value="ODV82732.1"/>
    <property type="molecule type" value="Genomic_DNA"/>
</dbReference>